<evidence type="ECO:0000313" key="1">
    <source>
        <dbReference type="EMBL" id="MBH0238270.1"/>
    </source>
</evidence>
<dbReference type="EMBL" id="JADZLT010000050">
    <property type="protein sequence ID" value="MBH0238270.1"/>
    <property type="molecule type" value="Genomic_DNA"/>
</dbReference>
<gene>
    <name evidence="1" type="ORF">I5731_10580</name>
</gene>
<evidence type="ECO:0000313" key="2">
    <source>
        <dbReference type="Proteomes" id="UP000631694"/>
    </source>
</evidence>
<dbReference type="InterPro" id="IPR013423">
    <property type="entry name" value="CHP02594"/>
</dbReference>
<dbReference type="AlphaFoldDB" id="A0A931MYR7"/>
<name>A0A931MYR7_9HYPH</name>
<sequence>MAVPLTKPAVVAAPVSAPAPAPAFKSQYFGPEKIGAAVLDSLDYGSAPWMKPAVAEFRRGGKGVQEDYRSYKTVLAEEQKLRRGLMKSLPADDRAALEKDLRAARLRAVKEANPEINKYFDAVTTPPDKRGREYHVSPVVPSGSGLIVTPWCAAFVGWCIRQVYSEKTMEIAHTTAISWTEFGIGIAHPKFGCVAVKRKTGGNRNNEGTGHVGFFWSRAGEVVYLLGGNQNDGVNVMSCRAADIVAWRWPAMSLSGYLAGNRDRTA</sequence>
<organism evidence="1 2">
    <name type="scientific">Methylobrevis albus</name>
    <dbReference type="NCBI Taxonomy" id="2793297"/>
    <lineage>
        <taxon>Bacteria</taxon>
        <taxon>Pseudomonadati</taxon>
        <taxon>Pseudomonadota</taxon>
        <taxon>Alphaproteobacteria</taxon>
        <taxon>Hyphomicrobiales</taxon>
        <taxon>Pleomorphomonadaceae</taxon>
        <taxon>Methylobrevis</taxon>
    </lineage>
</organism>
<dbReference type="RefSeq" id="WP_197311354.1">
    <property type="nucleotide sequence ID" value="NZ_JADZLT010000050.1"/>
</dbReference>
<proteinExistence type="predicted"/>
<reference evidence="1" key="1">
    <citation type="submission" date="2020-12" db="EMBL/GenBank/DDBJ databases">
        <title>Methylobrevis albus sp. nov., isolated from fresh water lack sediment.</title>
        <authorList>
            <person name="Zou Q."/>
        </authorList>
    </citation>
    <scope>NUCLEOTIDE SEQUENCE</scope>
    <source>
        <strain evidence="1">L22</strain>
    </source>
</reference>
<accession>A0A931MYR7</accession>
<dbReference type="Proteomes" id="UP000631694">
    <property type="component" value="Unassembled WGS sequence"/>
</dbReference>
<dbReference type="NCBIfam" id="TIGR02594">
    <property type="entry name" value="TIGR02594 family protein"/>
    <property type="match status" value="1"/>
</dbReference>
<protein>
    <submittedName>
        <fullName evidence="1">TIGR02594 family protein</fullName>
    </submittedName>
</protein>
<comment type="caution">
    <text evidence="1">The sequence shown here is derived from an EMBL/GenBank/DDBJ whole genome shotgun (WGS) entry which is preliminary data.</text>
</comment>
<keyword evidence="2" id="KW-1185">Reference proteome</keyword>